<reference evidence="1 2" key="1">
    <citation type="submission" date="2020-10" db="EMBL/GenBank/DDBJ databases">
        <title>Sequencing the genomes of 1000 actinobacteria strains.</title>
        <authorList>
            <person name="Klenk H.-P."/>
        </authorList>
    </citation>
    <scope>NUCLEOTIDE SEQUENCE [LARGE SCALE GENOMIC DNA]</scope>
    <source>
        <strain evidence="1 2">DSM 43173</strain>
    </source>
</reference>
<evidence type="ECO:0000313" key="2">
    <source>
        <dbReference type="Proteomes" id="UP000633509"/>
    </source>
</evidence>
<dbReference type="RefSeq" id="WP_192791808.1">
    <property type="nucleotide sequence ID" value="NZ_JADBEK010000001.1"/>
</dbReference>
<proteinExistence type="predicted"/>
<gene>
    <name evidence="1" type="ORF">H4W80_010491</name>
</gene>
<dbReference type="Proteomes" id="UP000633509">
    <property type="component" value="Unassembled WGS sequence"/>
</dbReference>
<comment type="caution">
    <text evidence="1">The sequence shown here is derived from an EMBL/GenBank/DDBJ whole genome shotgun (WGS) entry which is preliminary data.</text>
</comment>
<keyword evidence="2" id="KW-1185">Reference proteome</keyword>
<name>A0ABR9MH51_9ACTN</name>
<dbReference type="EMBL" id="JADBEK010000001">
    <property type="protein sequence ID" value="MBE1592233.1"/>
    <property type="molecule type" value="Genomic_DNA"/>
</dbReference>
<protein>
    <submittedName>
        <fullName evidence="1">Uncharacterized protein</fullName>
    </submittedName>
</protein>
<organism evidence="1 2">
    <name type="scientific">Nonomuraea angiospora</name>
    <dbReference type="NCBI Taxonomy" id="46172"/>
    <lineage>
        <taxon>Bacteria</taxon>
        <taxon>Bacillati</taxon>
        <taxon>Actinomycetota</taxon>
        <taxon>Actinomycetes</taxon>
        <taxon>Streptosporangiales</taxon>
        <taxon>Streptosporangiaceae</taxon>
        <taxon>Nonomuraea</taxon>
    </lineage>
</organism>
<sequence length="81" mass="8572">MTLRSLHAAHADLADLADGTSFASGAAVALQVHHIDPHRLHGWNVLILGPPAARGRAARAPPRTRAAPQVTGHLVYEPSLF</sequence>
<evidence type="ECO:0000313" key="1">
    <source>
        <dbReference type="EMBL" id="MBE1592233.1"/>
    </source>
</evidence>
<accession>A0ABR9MH51</accession>